<sequence>MSALLDRDHDALVDIVLEELVAHVPVYDRLPRELIDGDVRRVVDHALRLFPTSLAGGPSTEELASLTESAALRADEGVPMEMVLAAYHRGARVALDHCFGQARPDELDDARTVAITLVDFIERLTTAVAAGFARHGRTVLAEQADARQRLLGALLAGEGYREAAGPAELALPEELLVVRLVVGPHPDEADPDVDREVAARRKLRRLRGEIDRHYAAPVLWQPSVDGGLLLVPSADDGRLRKALRSARRIAGAPVWAAVAVASPAEVAATAPLCDEVMDVVRSTGRPEGVYALADVALDFQLRQASPAQPVLAALLGPLDDHPDLLRTLEVHQRAGMSRRRAAVELAVHPNTVDNRLRRVAELTGLDPTDPSAVPIIWAALMARAVVR</sequence>
<reference evidence="3 4" key="1">
    <citation type="submission" date="2020-07" db="EMBL/GenBank/DDBJ databases">
        <title>Sequencing the genomes of 1000 actinobacteria strains.</title>
        <authorList>
            <person name="Klenk H.-P."/>
        </authorList>
    </citation>
    <scope>NUCLEOTIDE SEQUENCE [LARGE SCALE GENOMIC DNA]</scope>
    <source>
        <strain evidence="3 4">DSM 15131</strain>
    </source>
</reference>
<dbReference type="Pfam" id="PF14361">
    <property type="entry name" value="RsbRD_N"/>
    <property type="match status" value="1"/>
</dbReference>
<feature type="domain" description="RsbT co-antagonist protein RsbRD N-terminal" evidence="2">
    <location>
        <begin position="10"/>
        <end position="147"/>
    </location>
</feature>
<name>A0A7Y9ZFJ1_9ACTN</name>
<gene>
    <name evidence="3" type="ORF">BJ993_001577</name>
</gene>
<dbReference type="AlphaFoldDB" id="A0A7Y9ZFJ1"/>
<dbReference type="EMBL" id="JACBZM010000001">
    <property type="protein sequence ID" value="NYI44497.1"/>
    <property type="molecule type" value="Genomic_DNA"/>
</dbReference>
<dbReference type="Proteomes" id="UP000562045">
    <property type="component" value="Unassembled WGS sequence"/>
</dbReference>
<comment type="caution">
    <text evidence="3">The sequence shown here is derived from an EMBL/GenBank/DDBJ whole genome shotgun (WGS) entry which is preliminary data.</text>
</comment>
<accession>A0A7Y9ZFJ1</accession>
<dbReference type="InterPro" id="IPR051448">
    <property type="entry name" value="CdaR-like_regulators"/>
</dbReference>
<evidence type="ECO:0000259" key="2">
    <source>
        <dbReference type="Pfam" id="PF14361"/>
    </source>
</evidence>
<proteinExistence type="predicted"/>
<evidence type="ECO:0000313" key="3">
    <source>
        <dbReference type="EMBL" id="NYI44497.1"/>
    </source>
</evidence>
<dbReference type="InterPro" id="IPR025751">
    <property type="entry name" value="RsbRD_N_dom"/>
</dbReference>
<evidence type="ECO:0000259" key="1">
    <source>
        <dbReference type="Pfam" id="PF13556"/>
    </source>
</evidence>
<dbReference type="Pfam" id="PF13556">
    <property type="entry name" value="HTH_30"/>
    <property type="match status" value="1"/>
</dbReference>
<dbReference type="Gene3D" id="1.10.10.2840">
    <property type="entry name" value="PucR C-terminal helix-turn-helix domain"/>
    <property type="match status" value="1"/>
</dbReference>
<protein>
    <recommendedName>
        <fullName evidence="5">PucR C-terminal helix-turn-helix domain-containing protein</fullName>
    </recommendedName>
</protein>
<dbReference type="PANTHER" id="PTHR33744">
    <property type="entry name" value="CARBOHYDRATE DIACID REGULATOR"/>
    <property type="match status" value="1"/>
</dbReference>
<feature type="domain" description="PucR C-terminal helix-turn-helix" evidence="1">
    <location>
        <begin position="324"/>
        <end position="381"/>
    </location>
</feature>
<organism evidence="3 4">
    <name type="scientific">Nocardioides aromaticivorans</name>
    <dbReference type="NCBI Taxonomy" id="200618"/>
    <lineage>
        <taxon>Bacteria</taxon>
        <taxon>Bacillati</taxon>
        <taxon>Actinomycetota</taxon>
        <taxon>Actinomycetes</taxon>
        <taxon>Propionibacteriales</taxon>
        <taxon>Nocardioidaceae</taxon>
        <taxon>Nocardioides</taxon>
    </lineage>
</organism>
<dbReference type="InterPro" id="IPR025736">
    <property type="entry name" value="PucR_C-HTH_dom"/>
</dbReference>
<evidence type="ECO:0000313" key="4">
    <source>
        <dbReference type="Proteomes" id="UP000562045"/>
    </source>
</evidence>
<evidence type="ECO:0008006" key="5">
    <source>
        <dbReference type="Google" id="ProtNLM"/>
    </source>
</evidence>
<dbReference type="InterPro" id="IPR042070">
    <property type="entry name" value="PucR_C-HTH_sf"/>
</dbReference>
<dbReference type="RefSeq" id="WP_179648336.1">
    <property type="nucleotide sequence ID" value="NZ_JACBZM010000001.1"/>
</dbReference>
<dbReference type="PANTHER" id="PTHR33744:SF7">
    <property type="entry name" value="PUCR FAMILY TRANSCRIPTIONAL REGULATOR"/>
    <property type="match status" value="1"/>
</dbReference>